<organism evidence="2 3">
    <name type="scientific">Candidatus Woesebacteria bacterium RIFCSPHIGHO2_01_FULL_40_22</name>
    <dbReference type="NCBI Taxonomy" id="1802499"/>
    <lineage>
        <taxon>Bacteria</taxon>
        <taxon>Candidatus Woeseibacteriota</taxon>
    </lineage>
</organism>
<proteinExistence type="predicted"/>
<reference evidence="2 3" key="1">
    <citation type="journal article" date="2016" name="Nat. Commun.">
        <title>Thousands of microbial genomes shed light on interconnected biogeochemical processes in an aquifer system.</title>
        <authorList>
            <person name="Anantharaman K."/>
            <person name="Brown C.T."/>
            <person name="Hug L.A."/>
            <person name="Sharon I."/>
            <person name="Castelle C.J."/>
            <person name="Probst A.J."/>
            <person name="Thomas B.C."/>
            <person name="Singh A."/>
            <person name="Wilkins M.J."/>
            <person name="Karaoz U."/>
            <person name="Brodie E.L."/>
            <person name="Williams K.H."/>
            <person name="Hubbard S.S."/>
            <person name="Banfield J.F."/>
        </authorList>
    </citation>
    <scope>NUCLEOTIDE SEQUENCE [LARGE SCALE GENOMIC DNA]</scope>
</reference>
<dbReference type="Proteomes" id="UP000179221">
    <property type="component" value="Unassembled WGS sequence"/>
</dbReference>
<name>A0A1F7YJI1_9BACT</name>
<gene>
    <name evidence="2" type="ORF">A2628_04335</name>
</gene>
<evidence type="ECO:0000313" key="2">
    <source>
        <dbReference type="EMBL" id="OGM26758.1"/>
    </source>
</evidence>
<comment type="caution">
    <text evidence="2">The sequence shown here is derived from an EMBL/GenBank/DDBJ whole genome shotgun (WGS) entry which is preliminary data.</text>
</comment>
<evidence type="ECO:0000256" key="1">
    <source>
        <dbReference type="SAM" id="MobiDB-lite"/>
    </source>
</evidence>
<feature type="region of interest" description="Disordered" evidence="1">
    <location>
        <begin position="35"/>
        <end position="71"/>
    </location>
</feature>
<dbReference type="AlphaFoldDB" id="A0A1F7YJI1"/>
<protein>
    <submittedName>
        <fullName evidence="2">Uncharacterized protein</fullName>
    </submittedName>
</protein>
<dbReference type="EMBL" id="MGGL01000009">
    <property type="protein sequence ID" value="OGM26758.1"/>
    <property type="molecule type" value="Genomic_DNA"/>
</dbReference>
<feature type="compositionally biased region" description="Basic residues" evidence="1">
    <location>
        <begin position="42"/>
        <end position="53"/>
    </location>
</feature>
<accession>A0A1F7YJI1</accession>
<evidence type="ECO:0000313" key="3">
    <source>
        <dbReference type="Proteomes" id="UP000179221"/>
    </source>
</evidence>
<sequence length="71" mass="8278">MTESREGLVNRMDKWGNAVAGHQGQRWSDWMRNKYNLGSKEKPKKTGKIKPKRYQSTVRLGYTADHTEPKD</sequence>